<evidence type="ECO:0000313" key="2">
    <source>
        <dbReference type="Proteomes" id="UP000014408"/>
    </source>
</evidence>
<reference evidence="1 2" key="1">
    <citation type="submission" date="2013-05" db="EMBL/GenBank/DDBJ databases">
        <title>The Genome Sequence of Corynebacterium pyruviciproducens 1773O (ATCC BAA-1742).</title>
        <authorList>
            <consortium name="The Broad Institute Genomics Platform"/>
            <person name="Earl A."/>
            <person name="Ward D."/>
            <person name="Feldgarden M."/>
            <person name="Gevers D."/>
            <person name="Tong J."/>
            <person name="Walker B."/>
            <person name="Young S."/>
            <person name="Zeng Q."/>
            <person name="Gargeya S."/>
            <person name="Fitzgerald M."/>
            <person name="Haas B."/>
            <person name="Abouelleil A."/>
            <person name="Allen A.W."/>
            <person name="Alvarado L."/>
            <person name="Arachchi H.M."/>
            <person name="Berlin A.M."/>
            <person name="Chapman S.B."/>
            <person name="Gainer-Dewar J."/>
            <person name="Goldberg J."/>
            <person name="Griggs A."/>
            <person name="Gujja S."/>
            <person name="Hansen M."/>
            <person name="Howarth C."/>
            <person name="Imamovic A."/>
            <person name="Ireland A."/>
            <person name="Larimer J."/>
            <person name="McCowan C."/>
            <person name="Murphy C."/>
            <person name="Pearson M."/>
            <person name="Poon T.W."/>
            <person name="Priest M."/>
            <person name="Roberts A."/>
            <person name="Saif S."/>
            <person name="Shea T."/>
            <person name="Sisk P."/>
            <person name="Sykes S."/>
            <person name="Wortman J."/>
            <person name="Nusbaum C."/>
            <person name="Birren B."/>
        </authorList>
    </citation>
    <scope>NUCLEOTIDE SEQUENCE [LARGE SCALE GENOMIC DNA]</scope>
    <source>
        <strain evidence="1 2">ATCC BAA-1742</strain>
    </source>
</reference>
<evidence type="ECO:0000313" key="1">
    <source>
        <dbReference type="EMBL" id="EPD68557.1"/>
    </source>
</evidence>
<dbReference type="Proteomes" id="UP000014408">
    <property type="component" value="Unassembled WGS sequence"/>
</dbReference>
<keyword evidence="2" id="KW-1185">Reference proteome</keyword>
<gene>
    <name evidence="1" type="ORF">HMPREF1219_01741</name>
</gene>
<dbReference type="PATRIC" id="fig|1125779.3.peg.1692"/>
<comment type="caution">
    <text evidence="1">The sequence shown here is derived from an EMBL/GenBank/DDBJ whole genome shotgun (WGS) entry which is preliminary data.</text>
</comment>
<dbReference type="RefSeq" id="WP_016458483.1">
    <property type="nucleotide sequence ID" value="NZ_KE150447.1"/>
</dbReference>
<dbReference type="EMBL" id="ATBY01000015">
    <property type="protein sequence ID" value="EPD68557.1"/>
    <property type="molecule type" value="Genomic_DNA"/>
</dbReference>
<dbReference type="AlphaFoldDB" id="S2ZEW2"/>
<accession>S2ZEW2</accession>
<protein>
    <submittedName>
        <fullName evidence="1">Uncharacterized protein</fullName>
    </submittedName>
</protein>
<dbReference type="HOGENOM" id="CLU_3166999_0_0_11"/>
<name>S2ZEW2_9CORY</name>
<sequence length="47" mass="5488">MEQVRGLAFLPRTLSDENYMIKIRPGVTITEVGKTLWQMPDLKKLRL</sequence>
<organism evidence="1 2">
    <name type="scientific">Corynebacterium pyruviciproducens ATCC BAA-1742</name>
    <dbReference type="NCBI Taxonomy" id="1125779"/>
    <lineage>
        <taxon>Bacteria</taxon>
        <taxon>Bacillati</taxon>
        <taxon>Actinomycetota</taxon>
        <taxon>Actinomycetes</taxon>
        <taxon>Mycobacteriales</taxon>
        <taxon>Corynebacteriaceae</taxon>
        <taxon>Corynebacterium</taxon>
    </lineage>
</organism>
<proteinExistence type="predicted"/>